<reference evidence="2 3" key="1">
    <citation type="journal article" date="2012" name="Stand. Genomic Sci.">
        <title>Complete genome sequencing and analysis of Saprospira grandis str. Lewin, a predatory marine bacterium.</title>
        <authorList>
            <person name="Saw J.H."/>
            <person name="Yuryev A."/>
            <person name="Kanbe M."/>
            <person name="Hou S."/>
            <person name="Young A.G."/>
            <person name="Aizawa S."/>
            <person name="Alam M."/>
        </authorList>
    </citation>
    <scope>NUCLEOTIDE SEQUENCE [LARGE SCALE GENOMIC DNA]</scope>
    <source>
        <strain evidence="2 3">Lewin</strain>
    </source>
</reference>
<sequence>MNYPQSIFLLLWACLCANNLTAQTKEDKEQAPKRYYTIDMTVASMKKAAESSKSGYRKNPWKTIEHNCEIELPFELDNAFLGVPKQSQASLLNLVKGGVKISNQVIQPIERQLMASEYFRPGISKELFECLTGCTLAEKDFQQSHFLYIEDLSRDIAYARSELYGESSFDSPLPYATPWGNYKCRMIRTKADLDSVMSHPNEIGLTYSLRGGHVFSDLFALRPDEESGETNLEILGRQEFGQLVLNSVNQLKGILPIRQKTGEYLSVPIFSISFGNYFEDGIVGKVSRFNSAQEEVFGEQNSLGKGFTELGQWVCRRLLDKKVGRRILVDVADMSLDGRLWFYSYLKEERFRKDTIPALALNVGISGLSYKDNAYSGSDEPVKNQQSFFNNRQANLCRQDIKAIVKSKGLVGISLDRDRLMGKAFQTRYNSTVPGSANRRAVAVEAIVANICRFIYVAQSIDAWEMISISSSFDMYARPLEVYDSSDDMEQLYRDLIAFFENPQDIEGLYTAEDIQTFMYSFSAEELVDRIMYKNALNFMYKHLPEVDLTEEEANNN</sequence>
<organism evidence="2 3">
    <name type="scientific">Saprospira grandis (strain Lewin)</name>
    <dbReference type="NCBI Taxonomy" id="984262"/>
    <lineage>
        <taxon>Bacteria</taxon>
        <taxon>Pseudomonadati</taxon>
        <taxon>Bacteroidota</taxon>
        <taxon>Saprospiria</taxon>
        <taxon>Saprospirales</taxon>
        <taxon>Saprospiraceae</taxon>
        <taxon>Saprospira</taxon>
    </lineage>
</organism>
<dbReference type="STRING" id="984262.SGRA_2727"/>
<dbReference type="KEGG" id="sgn:SGRA_2727"/>
<evidence type="ECO:0000256" key="1">
    <source>
        <dbReference type="SAM" id="SignalP"/>
    </source>
</evidence>
<keyword evidence="3" id="KW-1185">Reference proteome</keyword>
<dbReference type="Proteomes" id="UP000007519">
    <property type="component" value="Chromosome"/>
</dbReference>
<dbReference type="EMBL" id="CP002831">
    <property type="protein sequence ID" value="AFC25455.1"/>
    <property type="molecule type" value="Genomic_DNA"/>
</dbReference>
<evidence type="ECO:0000313" key="2">
    <source>
        <dbReference type="EMBL" id="AFC25455.1"/>
    </source>
</evidence>
<dbReference type="Gene3D" id="3.20.20.140">
    <property type="entry name" value="Metal-dependent hydrolases"/>
    <property type="match status" value="1"/>
</dbReference>
<dbReference type="OrthoDB" id="611177at2"/>
<dbReference type="RefSeq" id="WP_015693064.1">
    <property type="nucleotide sequence ID" value="NC_016940.1"/>
</dbReference>
<dbReference type="HOGENOM" id="CLU_515689_0_0_10"/>
<gene>
    <name evidence="2" type="ordered locus">SGRA_2727</name>
</gene>
<name>H6L9H9_SAPGL</name>
<dbReference type="AlphaFoldDB" id="H6L9H9"/>
<feature type="signal peptide" evidence="1">
    <location>
        <begin position="1"/>
        <end position="22"/>
    </location>
</feature>
<keyword evidence="1" id="KW-0732">Signal</keyword>
<accession>H6L9H9</accession>
<dbReference type="eggNOG" id="COG2355">
    <property type="taxonomic scope" value="Bacteria"/>
</dbReference>
<feature type="chain" id="PRO_5003604980" evidence="1">
    <location>
        <begin position="23"/>
        <end position="557"/>
    </location>
</feature>
<evidence type="ECO:0000313" key="3">
    <source>
        <dbReference type="Proteomes" id="UP000007519"/>
    </source>
</evidence>
<proteinExistence type="predicted"/>
<protein>
    <submittedName>
        <fullName evidence="2">Uncharacterized protein</fullName>
    </submittedName>
</protein>